<feature type="transmembrane region" description="Helical" evidence="1">
    <location>
        <begin position="15"/>
        <end position="35"/>
    </location>
</feature>
<name>A0ABW2ZGV1_9SPHI</name>
<organism evidence="2 3">
    <name type="scientific">Mucilaginibacter lutimaris</name>
    <dbReference type="NCBI Taxonomy" id="931629"/>
    <lineage>
        <taxon>Bacteria</taxon>
        <taxon>Pseudomonadati</taxon>
        <taxon>Bacteroidota</taxon>
        <taxon>Sphingobacteriia</taxon>
        <taxon>Sphingobacteriales</taxon>
        <taxon>Sphingobacteriaceae</taxon>
        <taxon>Mucilaginibacter</taxon>
    </lineage>
</organism>
<dbReference type="InterPro" id="IPR022276">
    <property type="entry name" value="Conjug_transposon_TraK"/>
</dbReference>
<comment type="caution">
    <text evidence="2">The sequence shown here is derived from an EMBL/GenBank/DDBJ whole genome shotgun (WGS) entry which is preliminary data.</text>
</comment>
<dbReference type="RefSeq" id="WP_377142505.1">
    <property type="nucleotide sequence ID" value="NZ_JBHTIA010000007.1"/>
</dbReference>
<sequence length="205" mass="23158">MFKKLRNIETAFQHVRAFTIAIVACAFLAVGFTIYQSHRLIATIQSRVYILFNGKVLDALAADRRDNVAVEARDHIKSFHELFFTLSPDDKANQANVGKALYLADETAKRAYDNLSESGYYANIISGNISQQLQVDSVQVDLRSYPYSFKCYATQNIVRSSSTVTRSLVTAGELRNIERSDNNPHGFLIQRWSTLENADIKVVNR</sequence>
<keyword evidence="3" id="KW-1185">Reference proteome</keyword>
<protein>
    <submittedName>
        <fullName evidence="2">Conjugative transposon protein TraK</fullName>
    </submittedName>
</protein>
<keyword evidence="1" id="KW-0812">Transmembrane</keyword>
<keyword evidence="1" id="KW-1133">Transmembrane helix</keyword>
<gene>
    <name evidence="2" type="primary">traK</name>
    <name evidence="2" type="ORF">ACFQZI_11105</name>
</gene>
<evidence type="ECO:0000256" key="1">
    <source>
        <dbReference type="SAM" id="Phobius"/>
    </source>
</evidence>
<evidence type="ECO:0000313" key="3">
    <source>
        <dbReference type="Proteomes" id="UP001597073"/>
    </source>
</evidence>
<reference evidence="3" key="1">
    <citation type="journal article" date="2019" name="Int. J. Syst. Evol. Microbiol.">
        <title>The Global Catalogue of Microorganisms (GCM) 10K type strain sequencing project: providing services to taxonomists for standard genome sequencing and annotation.</title>
        <authorList>
            <consortium name="The Broad Institute Genomics Platform"/>
            <consortium name="The Broad Institute Genome Sequencing Center for Infectious Disease"/>
            <person name="Wu L."/>
            <person name="Ma J."/>
        </authorList>
    </citation>
    <scope>NUCLEOTIDE SEQUENCE [LARGE SCALE GENOMIC DNA]</scope>
    <source>
        <strain evidence="3">CCUG 60742</strain>
    </source>
</reference>
<accession>A0ABW2ZGV1</accession>
<dbReference type="NCBIfam" id="TIGR03781">
    <property type="entry name" value="Bac_Flav_CT_K"/>
    <property type="match status" value="1"/>
</dbReference>
<keyword evidence="1" id="KW-0472">Membrane</keyword>
<dbReference type="EMBL" id="JBHTIA010000007">
    <property type="protein sequence ID" value="MFD0765401.1"/>
    <property type="molecule type" value="Genomic_DNA"/>
</dbReference>
<evidence type="ECO:0000313" key="2">
    <source>
        <dbReference type="EMBL" id="MFD0765401.1"/>
    </source>
</evidence>
<dbReference type="Proteomes" id="UP001597073">
    <property type="component" value="Unassembled WGS sequence"/>
</dbReference>
<proteinExistence type="predicted"/>